<dbReference type="GO" id="GO:0006351">
    <property type="term" value="P:DNA-templated transcription"/>
    <property type="evidence" value="ECO:0007669"/>
    <property type="project" value="InterPro"/>
</dbReference>
<feature type="region of interest" description="Disordered" evidence="4">
    <location>
        <begin position="664"/>
        <end position="718"/>
    </location>
</feature>
<dbReference type="GO" id="GO:0008270">
    <property type="term" value="F:zinc ion binding"/>
    <property type="evidence" value="ECO:0007669"/>
    <property type="project" value="InterPro"/>
</dbReference>
<organism evidence="6 7">
    <name type="scientific">Tolypocladium paradoxum</name>
    <dbReference type="NCBI Taxonomy" id="94208"/>
    <lineage>
        <taxon>Eukaryota</taxon>
        <taxon>Fungi</taxon>
        <taxon>Dikarya</taxon>
        <taxon>Ascomycota</taxon>
        <taxon>Pezizomycotina</taxon>
        <taxon>Sordariomycetes</taxon>
        <taxon>Hypocreomycetidae</taxon>
        <taxon>Hypocreales</taxon>
        <taxon>Ophiocordycipitaceae</taxon>
        <taxon>Tolypocladium</taxon>
    </lineage>
</organism>
<dbReference type="AlphaFoldDB" id="A0A2S4KLY9"/>
<reference evidence="6 7" key="1">
    <citation type="submission" date="2018-01" db="EMBL/GenBank/DDBJ databases">
        <title>Harnessing the power of phylogenomics to disentangle the directionality and signatures of interkingdom host jumping in the parasitic fungal genus Tolypocladium.</title>
        <authorList>
            <person name="Quandt C.A."/>
            <person name="Patterson W."/>
            <person name="Spatafora J.W."/>
        </authorList>
    </citation>
    <scope>NUCLEOTIDE SEQUENCE [LARGE SCALE GENOMIC DNA]</scope>
    <source>
        <strain evidence="6 7">NRBC 100945</strain>
    </source>
</reference>
<feature type="region of interest" description="Disordered" evidence="4">
    <location>
        <begin position="448"/>
        <end position="471"/>
    </location>
</feature>
<dbReference type="PROSITE" id="PS50048">
    <property type="entry name" value="ZN2_CY6_FUNGAL_2"/>
    <property type="match status" value="1"/>
</dbReference>
<evidence type="ECO:0000256" key="4">
    <source>
        <dbReference type="SAM" id="MobiDB-lite"/>
    </source>
</evidence>
<dbReference type="EMBL" id="PKSG01001074">
    <property type="protein sequence ID" value="POR31191.1"/>
    <property type="molecule type" value="Genomic_DNA"/>
</dbReference>
<keyword evidence="2" id="KW-0479">Metal-binding</keyword>
<dbReference type="InterPro" id="IPR036864">
    <property type="entry name" value="Zn2-C6_fun-type_DNA-bd_sf"/>
</dbReference>
<name>A0A2S4KLY9_9HYPO</name>
<sequence>MSAEQLASVPSPGPRPAPVPQAQQQQPDLLTMKLTRGTSCMLCQQRKVRCDKNKPCANCVKAGVECRVIPPAPPRRRKKRLQEKDLVERLKKYESLLSQHGVKFDAIGHHLRSDDPQLDDVDELDNDFEGLKTSPEASASPSVPQAEKYLLLPGSWLSLHKEFRASEQMLHDSSEDEAEGGSAIHRAFDKMFSNQDGFPFVVSSRAQSVTDAHPSTIHIVQLWQIYIDNVNPLLKITHIPTIQGQIIGATSQLEKAPKNIEALMFAIYLMAITSLEEPDIRRMFGEPKRELLGRYFTALQQALLNAGFMRNDDFICLQAYVLYLFAVRWFIDPRQVFCLLGIAVRIAQRMGLHRDPGGSGLPPFEVEQRRRLWWTIVGYDRRIGEMTGSTVTALSCGGDCKIPLNVNDSDLHIEGKEMPAPHTGPTEMLFALARTEIALAVASNSNRDSFKMNNPDKASPSSQGSAAKTPAPTIRIAGQESPSYTLDGFCAHVEGTYLTQCDPKIPLHFFTLTMTRQHLCKMRVINFLIRMHNLEAMPLREIERDSLFLQATQMIEYDNVIQSSESLQPFKWYSMHHFPFPAYMFLVQELRNRISGALVERAWDAITANYDLRGLLNNLHSPIHAAFGNLFIKAWDAHEAAQKRSGKQVNPPRFLIALHERAEKRRKARAENRQDPSLEPAPVDFPRSRGPNQTPAGAENTAMMTPPSVDQSMSGAQVGDTSDMDWSYLVSGYQDLGSFPEFNNYGGFGDPMEGMGGGMGGHGGQNMFGNQ</sequence>
<dbReference type="OrthoDB" id="2269373at2759"/>
<comment type="subcellular location">
    <subcellularLocation>
        <location evidence="1">Nucleus</location>
    </subcellularLocation>
</comment>
<accession>A0A2S4KLY9</accession>
<dbReference type="Pfam" id="PF00172">
    <property type="entry name" value="Zn_clus"/>
    <property type="match status" value="1"/>
</dbReference>
<evidence type="ECO:0000256" key="1">
    <source>
        <dbReference type="ARBA" id="ARBA00004123"/>
    </source>
</evidence>
<dbReference type="Gene3D" id="4.10.240.10">
    <property type="entry name" value="Zn(2)-C6 fungal-type DNA-binding domain"/>
    <property type="match status" value="1"/>
</dbReference>
<evidence type="ECO:0000313" key="7">
    <source>
        <dbReference type="Proteomes" id="UP000237481"/>
    </source>
</evidence>
<evidence type="ECO:0000256" key="3">
    <source>
        <dbReference type="ARBA" id="ARBA00023242"/>
    </source>
</evidence>
<dbReference type="GO" id="GO:0005634">
    <property type="term" value="C:nucleus"/>
    <property type="evidence" value="ECO:0007669"/>
    <property type="project" value="UniProtKB-SubCell"/>
</dbReference>
<dbReference type="GO" id="GO:0000981">
    <property type="term" value="F:DNA-binding transcription factor activity, RNA polymerase II-specific"/>
    <property type="evidence" value="ECO:0007669"/>
    <property type="project" value="InterPro"/>
</dbReference>
<dbReference type="SMART" id="SM00066">
    <property type="entry name" value="GAL4"/>
    <property type="match status" value="1"/>
</dbReference>
<keyword evidence="7" id="KW-1185">Reference proteome</keyword>
<dbReference type="SMART" id="SM00906">
    <property type="entry name" value="Fungal_trans"/>
    <property type="match status" value="1"/>
</dbReference>
<feature type="compositionally biased region" description="Basic and acidic residues" evidence="4">
    <location>
        <begin position="664"/>
        <end position="676"/>
    </location>
</feature>
<dbReference type="InterPro" id="IPR050613">
    <property type="entry name" value="Sec_Metabolite_Reg"/>
</dbReference>
<feature type="domain" description="Zn(2)-C6 fungal-type" evidence="5">
    <location>
        <begin position="39"/>
        <end position="68"/>
    </location>
</feature>
<evidence type="ECO:0000259" key="5">
    <source>
        <dbReference type="PROSITE" id="PS50048"/>
    </source>
</evidence>
<feature type="region of interest" description="Disordered" evidence="4">
    <location>
        <begin position="1"/>
        <end position="25"/>
    </location>
</feature>
<gene>
    <name evidence="6" type="ORF">TPAR_08596</name>
</gene>
<keyword evidence="3" id="KW-0539">Nucleus</keyword>
<feature type="region of interest" description="Disordered" evidence="4">
    <location>
        <begin position="112"/>
        <end position="144"/>
    </location>
</feature>
<protein>
    <submittedName>
        <fullName evidence="6">Transcriptional regulatory protein</fullName>
    </submittedName>
</protein>
<dbReference type="CDD" id="cd12148">
    <property type="entry name" value="fungal_TF_MHR"/>
    <property type="match status" value="1"/>
</dbReference>
<comment type="caution">
    <text evidence="6">The sequence shown here is derived from an EMBL/GenBank/DDBJ whole genome shotgun (WGS) entry which is preliminary data.</text>
</comment>
<dbReference type="PANTHER" id="PTHR31001:SF45">
    <property type="entry name" value="ZN(II)2CYS6 TRANSCRIPTION FACTOR (EUROFUNG)"/>
    <property type="match status" value="1"/>
</dbReference>
<proteinExistence type="predicted"/>
<dbReference type="Proteomes" id="UP000237481">
    <property type="component" value="Unassembled WGS sequence"/>
</dbReference>
<dbReference type="SUPFAM" id="SSF57701">
    <property type="entry name" value="Zn2/Cys6 DNA-binding domain"/>
    <property type="match status" value="1"/>
</dbReference>
<dbReference type="CDD" id="cd00067">
    <property type="entry name" value="GAL4"/>
    <property type="match status" value="1"/>
</dbReference>
<dbReference type="PANTHER" id="PTHR31001">
    <property type="entry name" value="UNCHARACTERIZED TRANSCRIPTIONAL REGULATORY PROTEIN"/>
    <property type="match status" value="1"/>
</dbReference>
<evidence type="ECO:0000256" key="2">
    <source>
        <dbReference type="ARBA" id="ARBA00022723"/>
    </source>
</evidence>
<evidence type="ECO:0000313" key="6">
    <source>
        <dbReference type="EMBL" id="POR31191.1"/>
    </source>
</evidence>
<dbReference type="Pfam" id="PF04082">
    <property type="entry name" value="Fungal_trans"/>
    <property type="match status" value="1"/>
</dbReference>
<dbReference type="STRING" id="94208.A0A2S4KLY9"/>
<dbReference type="GO" id="GO:0003677">
    <property type="term" value="F:DNA binding"/>
    <property type="evidence" value="ECO:0007669"/>
    <property type="project" value="InterPro"/>
</dbReference>
<feature type="compositionally biased region" description="Acidic residues" evidence="4">
    <location>
        <begin position="116"/>
        <end position="128"/>
    </location>
</feature>
<dbReference type="InterPro" id="IPR001138">
    <property type="entry name" value="Zn2Cys6_DnaBD"/>
</dbReference>
<dbReference type="InterPro" id="IPR007219">
    <property type="entry name" value="XnlR_reg_dom"/>
</dbReference>